<evidence type="ECO:0000256" key="1">
    <source>
        <dbReference type="SAM" id="Phobius"/>
    </source>
</evidence>
<organism evidence="3 4">
    <name type="scientific">Inconstantimicrobium porci</name>
    <dbReference type="NCBI Taxonomy" id="2652291"/>
    <lineage>
        <taxon>Bacteria</taxon>
        <taxon>Bacillati</taxon>
        <taxon>Bacillota</taxon>
        <taxon>Clostridia</taxon>
        <taxon>Eubacteriales</taxon>
        <taxon>Clostridiaceae</taxon>
        <taxon>Inconstantimicrobium</taxon>
    </lineage>
</organism>
<keyword evidence="4" id="KW-1185">Reference proteome</keyword>
<evidence type="ECO:0000259" key="2">
    <source>
        <dbReference type="Pfam" id="PF02698"/>
    </source>
</evidence>
<dbReference type="AlphaFoldDB" id="A0A7X2MY64"/>
<keyword evidence="1" id="KW-0812">Transmembrane</keyword>
<name>A0A7X2MY64_9CLOT</name>
<dbReference type="GO" id="GO:0000270">
    <property type="term" value="P:peptidoglycan metabolic process"/>
    <property type="evidence" value="ECO:0007669"/>
    <property type="project" value="TreeGrafter"/>
</dbReference>
<dbReference type="InterPro" id="IPR051599">
    <property type="entry name" value="Cell_Envelope_Assoc"/>
</dbReference>
<gene>
    <name evidence="3" type="ORF">FYJ33_05025</name>
</gene>
<dbReference type="Proteomes" id="UP000460287">
    <property type="component" value="Unassembled WGS sequence"/>
</dbReference>
<keyword evidence="1" id="KW-1133">Transmembrane helix</keyword>
<dbReference type="EMBL" id="VULX01000004">
    <property type="protein sequence ID" value="MSR90800.1"/>
    <property type="molecule type" value="Genomic_DNA"/>
</dbReference>
<protein>
    <submittedName>
        <fullName evidence="3">YdcF family protein</fullName>
    </submittedName>
</protein>
<sequence>MIKKNMRKRICMLLSIIIIFIAAFQVYIWTVPVDNVNRADAAVVLGCRIKGNSPTPFLEQRTKRAAQLYKENKVRYIIVSGGKGNGEDMSEAQCMKNILVEEGIEEDKILMEDKSENTRQNIKFSNDIIKKNNFNNVIVVSNLFHLRRASIICKKNGVNASYSGTFSKKYMETEIYGGLREVPAIIKDVF</sequence>
<feature type="domain" description="DUF218" evidence="2">
    <location>
        <begin position="40"/>
        <end position="160"/>
    </location>
</feature>
<dbReference type="RefSeq" id="WP_154530680.1">
    <property type="nucleotide sequence ID" value="NZ_JAQXTV010000048.1"/>
</dbReference>
<evidence type="ECO:0000313" key="3">
    <source>
        <dbReference type="EMBL" id="MSR90800.1"/>
    </source>
</evidence>
<feature type="transmembrane region" description="Helical" evidence="1">
    <location>
        <begin position="12"/>
        <end position="30"/>
    </location>
</feature>
<dbReference type="PANTHER" id="PTHR30336">
    <property type="entry name" value="INNER MEMBRANE PROTEIN, PROBABLE PERMEASE"/>
    <property type="match status" value="1"/>
</dbReference>
<dbReference type="GO" id="GO:0005886">
    <property type="term" value="C:plasma membrane"/>
    <property type="evidence" value="ECO:0007669"/>
    <property type="project" value="TreeGrafter"/>
</dbReference>
<reference evidence="3 4" key="1">
    <citation type="submission" date="2019-08" db="EMBL/GenBank/DDBJ databases">
        <title>In-depth cultivation of the pig gut microbiome towards novel bacterial diversity and tailored functional studies.</title>
        <authorList>
            <person name="Wylensek D."/>
            <person name="Hitch T.C.A."/>
            <person name="Clavel T."/>
        </authorList>
    </citation>
    <scope>NUCLEOTIDE SEQUENCE [LARGE SCALE GENOMIC DNA]</scope>
    <source>
        <strain evidence="3 4">WCA-383-APC-5B</strain>
    </source>
</reference>
<dbReference type="InterPro" id="IPR003848">
    <property type="entry name" value="DUF218"/>
</dbReference>
<proteinExistence type="predicted"/>
<dbReference type="GO" id="GO:0043164">
    <property type="term" value="P:Gram-negative-bacterium-type cell wall biogenesis"/>
    <property type="evidence" value="ECO:0007669"/>
    <property type="project" value="TreeGrafter"/>
</dbReference>
<dbReference type="InterPro" id="IPR014729">
    <property type="entry name" value="Rossmann-like_a/b/a_fold"/>
</dbReference>
<dbReference type="Pfam" id="PF02698">
    <property type="entry name" value="DUF218"/>
    <property type="match status" value="1"/>
</dbReference>
<dbReference type="CDD" id="cd06259">
    <property type="entry name" value="YdcF-like"/>
    <property type="match status" value="1"/>
</dbReference>
<dbReference type="Gene3D" id="3.40.50.620">
    <property type="entry name" value="HUPs"/>
    <property type="match status" value="1"/>
</dbReference>
<comment type="caution">
    <text evidence="3">The sequence shown here is derived from an EMBL/GenBank/DDBJ whole genome shotgun (WGS) entry which is preliminary data.</text>
</comment>
<keyword evidence="1" id="KW-0472">Membrane</keyword>
<dbReference type="PANTHER" id="PTHR30336:SF4">
    <property type="entry name" value="ENVELOPE BIOGENESIS FACTOR ELYC"/>
    <property type="match status" value="1"/>
</dbReference>
<accession>A0A7X2MY64</accession>
<evidence type="ECO:0000313" key="4">
    <source>
        <dbReference type="Proteomes" id="UP000460287"/>
    </source>
</evidence>